<comment type="caution">
    <text evidence="4">The sequence shown here is derived from an EMBL/GenBank/DDBJ whole genome shotgun (WGS) entry which is preliminary data.</text>
</comment>
<dbReference type="InterPro" id="IPR019430">
    <property type="entry name" value="7TM_GPCR_serpentine_rcpt_Srx"/>
</dbReference>
<protein>
    <recommendedName>
        <fullName evidence="6">7TM GPCR serpentine receptor class x (Srx) domain-containing protein</fullName>
    </recommendedName>
</protein>
<feature type="transmembrane region" description="Helical" evidence="1">
    <location>
        <begin position="194"/>
        <end position="219"/>
    </location>
</feature>
<dbReference type="Pfam" id="PF10328">
    <property type="entry name" value="7TM_GPCR_Srx"/>
    <property type="match status" value="1"/>
</dbReference>
<dbReference type="Gene3D" id="1.20.1070.10">
    <property type="entry name" value="Rhodopsin 7-helix transmembrane proteins"/>
    <property type="match status" value="1"/>
</dbReference>
<feature type="transmembrane region" description="Helical" evidence="1">
    <location>
        <begin position="23"/>
        <end position="47"/>
    </location>
</feature>
<sequence>MDNSSFVYGSELQGRGYPTVQDIFIGFITFVVSISAVSFGIINLYLIKNMDIFHNAFGWFWASRTLGEVVHNSIHLFYSTTVTLLQPNNIPVPVGIAAYSVGFYFIVESCMMHQCLSFNRFTAVWLPFYCGRIFTKKVCIMAIIFTCVFCFGMAMCYYIFPCNLIGYSPTMYEFVYIKCSPDTPYKISRVGTYVNFYCLVIVCGPAFVLDLFTLSKIVYIKKVLKISNANRNFNRDVRFFAQTFVQNITMVSAAILIVVVNNSHSEETVFIQAFTFNWTIFLHFSNSFGLVVANPEVRILIKQMSSKELFRFSPTTIFLIGFIPPLVGAIACISLALLTDREKISNYNWICGKALLPSLSRIINLPLERTLWQLFTFFHVPMRLVELGVGYNRYQRLRSVKCGSPLLYELSRHCYLVCGVLELVFLVALSTIVERENGRIHVICFYIFGCFGIAFFVSNLVCHANSLYYLNPYGRLSYYLKITFTSIYAVLVPVLVLSFLLYWKRCITAAYDVFALCEYIDVFLNIAYHGCAFLDIRYKVIFSVRQSK</sequence>
<feature type="transmembrane region" description="Helical" evidence="1">
    <location>
        <begin position="138"/>
        <end position="160"/>
    </location>
</feature>
<feature type="transmembrane region" description="Helical" evidence="1">
    <location>
        <begin position="317"/>
        <end position="338"/>
    </location>
</feature>
<keyword evidence="1" id="KW-0472">Membrane</keyword>
<dbReference type="AlphaFoldDB" id="A0AA39HBK5"/>
<keyword evidence="1" id="KW-0812">Transmembrane</keyword>
<dbReference type="EMBL" id="JAUCMV010000004">
    <property type="protein sequence ID" value="KAK0401472.1"/>
    <property type="molecule type" value="Genomic_DNA"/>
</dbReference>
<feature type="transmembrane region" description="Helical" evidence="1">
    <location>
        <begin position="280"/>
        <end position="297"/>
    </location>
</feature>
<feature type="transmembrane region" description="Helical" evidence="1">
    <location>
        <begin position="445"/>
        <end position="470"/>
    </location>
</feature>
<evidence type="ECO:0000259" key="2">
    <source>
        <dbReference type="Pfam" id="PF10277"/>
    </source>
</evidence>
<reference evidence="4" key="1">
    <citation type="submission" date="2023-06" db="EMBL/GenBank/DDBJ databases">
        <title>Genomic analysis of the entomopathogenic nematode Steinernema hermaphroditum.</title>
        <authorList>
            <person name="Schwarz E.M."/>
            <person name="Heppert J.K."/>
            <person name="Baniya A."/>
            <person name="Schwartz H.T."/>
            <person name="Tan C.-H."/>
            <person name="Antoshechkin I."/>
            <person name="Sternberg P.W."/>
            <person name="Goodrich-Blair H."/>
            <person name="Dillman A.R."/>
        </authorList>
    </citation>
    <scope>NUCLEOTIDE SEQUENCE</scope>
    <source>
        <strain evidence="4">PS9179</strain>
        <tissue evidence="4">Whole animal</tissue>
    </source>
</reference>
<evidence type="ECO:0008006" key="6">
    <source>
        <dbReference type="Google" id="ProtNLM"/>
    </source>
</evidence>
<organism evidence="4 5">
    <name type="scientific">Steinernema hermaphroditum</name>
    <dbReference type="NCBI Taxonomy" id="289476"/>
    <lineage>
        <taxon>Eukaryota</taxon>
        <taxon>Metazoa</taxon>
        <taxon>Ecdysozoa</taxon>
        <taxon>Nematoda</taxon>
        <taxon>Chromadorea</taxon>
        <taxon>Rhabditida</taxon>
        <taxon>Tylenchina</taxon>
        <taxon>Panagrolaimomorpha</taxon>
        <taxon>Strongyloidoidea</taxon>
        <taxon>Steinernematidae</taxon>
        <taxon>Steinernema</taxon>
    </lineage>
</organism>
<evidence type="ECO:0000256" key="1">
    <source>
        <dbReference type="SAM" id="Phobius"/>
    </source>
</evidence>
<dbReference type="GO" id="GO:0006506">
    <property type="term" value="P:GPI anchor biosynthetic process"/>
    <property type="evidence" value="ECO:0007669"/>
    <property type="project" value="TreeGrafter"/>
</dbReference>
<keyword evidence="1" id="KW-1133">Transmembrane helix</keyword>
<dbReference type="PANTHER" id="PTHR12892">
    <property type="entry name" value="FGF RECEPTOR ACTIVATING PROTEIN 1"/>
    <property type="match status" value="1"/>
</dbReference>
<dbReference type="Proteomes" id="UP001175271">
    <property type="component" value="Unassembled WGS sequence"/>
</dbReference>
<dbReference type="SUPFAM" id="SSF81321">
    <property type="entry name" value="Family A G protein-coupled receptor-like"/>
    <property type="match status" value="1"/>
</dbReference>
<dbReference type="GO" id="GO:0000139">
    <property type="term" value="C:Golgi membrane"/>
    <property type="evidence" value="ECO:0007669"/>
    <property type="project" value="InterPro"/>
</dbReference>
<evidence type="ECO:0000259" key="3">
    <source>
        <dbReference type="Pfam" id="PF10328"/>
    </source>
</evidence>
<keyword evidence="5" id="KW-1185">Reference proteome</keyword>
<feature type="transmembrane region" description="Helical" evidence="1">
    <location>
        <begin position="413"/>
        <end position="433"/>
    </location>
</feature>
<gene>
    <name evidence="4" type="ORF">QR680_015807</name>
</gene>
<feature type="domain" description="7TM GPCR serpentine receptor class x (Srx)" evidence="3">
    <location>
        <begin position="30"/>
        <end position="291"/>
    </location>
</feature>
<dbReference type="Pfam" id="PF10277">
    <property type="entry name" value="Frag1"/>
    <property type="match status" value="1"/>
</dbReference>
<proteinExistence type="predicted"/>
<feature type="domain" description="CWH43-like N-terminal" evidence="2">
    <location>
        <begin position="317"/>
        <end position="537"/>
    </location>
</feature>
<dbReference type="InterPro" id="IPR039545">
    <property type="entry name" value="PGAP2"/>
</dbReference>
<dbReference type="CDD" id="cd00637">
    <property type="entry name" value="7tm_classA_rhodopsin-like"/>
    <property type="match status" value="1"/>
</dbReference>
<dbReference type="InterPro" id="IPR019402">
    <property type="entry name" value="CWH43_N"/>
</dbReference>
<dbReference type="PANTHER" id="PTHR12892:SF9">
    <property type="entry name" value="POST-GPI ATTACHMENT TO PROTEINS FACTOR 2-LIKE"/>
    <property type="match status" value="1"/>
</dbReference>
<evidence type="ECO:0000313" key="5">
    <source>
        <dbReference type="Proteomes" id="UP001175271"/>
    </source>
</evidence>
<evidence type="ECO:0000313" key="4">
    <source>
        <dbReference type="EMBL" id="KAK0401472.1"/>
    </source>
</evidence>
<feature type="transmembrane region" description="Helical" evidence="1">
    <location>
        <begin position="482"/>
        <end position="503"/>
    </location>
</feature>
<name>A0AA39HBK5_9BILA</name>
<dbReference type="GO" id="GO:0005789">
    <property type="term" value="C:endoplasmic reticulum membrane"/>
    <property type="evidence" value="ECO:0007669"/>
    <property type="project" value="TreeGrafter"/>
</dbReference>
<accession>A0AA39HBK5</accession>
<feature type="transmembrane region" description="Helical" evidence="1">
    <location>
        <begin position="239"/>
        <end position="260"/>
    </location>
</feature>